<proteinExistence type="predicted"/>
<dbReference type="EMBL" id="JBHSEC010000019">
    <property type="protein sequence ID" value="MFC4410955.1"/>
    <property type="molecule type" value="Genomic_DNA"/>
</dbReference>
<evidence type="ECO:0000313" key="3">
    <source>
        <dbReference type="Proteomes" id="UP001595817"/>
    </source>
</evidence>
<comment type="caution">
    <text evidence="2">The sequence shown here is derived from an EMBL/GenBank/DDBJ whole genome shotgun (WGS) entry which is preliminary data.</text>
</comment>
<dbReference type="PANTHER" id="PTHR12558">
    <property type="entry name" value="CELL DIVISION CYCLE 16,23,27"/>
    <property type="match status" value="1"/>
</dbReference>
<dbReference type="PROSITE" id="PS50005">
    <property type="entry name" value="TPR"/>
    <property type="match status" value="2"/>
</dbReference>
<protein>
    <submittedName>
        <fullName evidence="2">Tetratricopeptide repeat protein</fullName>
    </submittedName>
</protein>
<keyword evidence="1" id="KW-0802">TPR repeat</keyword>
<gene>
    <name evidence="2" type="ORF">ACFOZY_11050</name>
</gene>
<keyword evidence="3" id="KW-1185">Reference proteome</keyword>
<name>A0ABV8X6B3_9LACT</name>
<feature type="repeat" description="TPR" evidence="1">
    <location>
        <begin position="203"/>
        <end position="236"/>
    </location>
</feature>
<dbReference type="Pfam" id="PF13432">
    <property type="entry name" value="TPR_16"/>
    <property type="match status" value="2"/>
</dbReference>
<dbReference type="Pfam" id="PF13429">
    <property type="entry name" value="TPR_15"/>
    <property type="match status" value="1"/>
</dbReference>
<dbReference type="PANTHER" id="PTHR12558:SF13">
    <property type="entry name" value="CELL DIVISION CYCLE PROTEIN 27 HOMOLOG"/>
    <property type="match status" value="1"/>
</dbReference>
<dbReference type="RefSeq" id="WP_378155377.1">
    <property type="nucleotide sequence ID" value="NZ_JBHSEC010000019.1"/>
</dbReference>
<dbReference type="SUPFAM" id="SSF48452">
    <property type="entry name" value="TPR-like"/>
    <property type="match status" value="1"/>
</dbReference>
<dbReference type="InterPro" id="IPR011990">
    <property type="entry name" value="TPR-like_helical_dom_sf"/>
</dbReference>
<feature type="repeat" description="TPR" evidence="1">
    <location>
        <begin position="271"/>
        <end position="304"/>
    </location>
</feature>
<evidence type="ECO:0000313" key="2">
    <source>
        <dbReference type="EMBL" id="MFC4410955.1"/>
    </source>
</evidence>
<organism evidence="2 3">
    <name type="scientific">Chungangia koreensis</name>
    <dbReference type="NCBI Taxonomy" id="752657"/>
    <lineage>
        <taxon>Bacteria</taxon>
        <taxon>Bacillati</taxon>
        <taxon>Bacillota</taxon>
        <taxon>Bacilli</taxon>
        <taxon>Lactobacillales</taxon>
        <taxon>Chungangia</taxon>
    </lineage>
</organism>
<dbReference type="InterPro" id="IPR019734">
    <property type="entry name" value="TPR_rpt"/>
</dbReference>
<dbReference type="SMART" id="SM00028">
    <property type="entry name" value="TPR"/>
    <property type="match status" value="7"/>
</dbReference>
<dbReference type="Proteomes" id="UP001595817">
    <property type="component" value="Unassembled WGS sequence"/>
</dbReference>
<accession>A0ABV8X6B3</accession>
<evidence type="ECO:0000256" key="1">
    <source>
        <dbReference type="PROSITE-ProRule" id="PRU00339"/>
    </source>
</evidence>
<sequence>MELLHNITEAMEKGDQAEVGRLLDNVLLEVEPDLLYELAEGLMNYGFAEEAARVYEHLIFLFPEENQLRIDKAQVLMEIGREDEALLILSEVPKTDEDYPIALLALADYYQMIGLHEAAEQRIDEAMSLLPDEPLLIFAKAELLLNSGRYLEAARLYEELKKGNAELTGVNLSERLAEVYSAGAAYEEAIPYYEEAISSNHSPELLFGLGIAAFQVGRYKTAISTLEELLSMDPDYFSAYLLLSQAHAMLEQNEKAYTVITDGIQRDSFEKEYYLVAGKLTLKLGDTQSAEDHLRQAIALDPEYMEALYTLMSLLHQYERDEEVIELFEQLKHEGSDWPALLPFVAESYSRNEQFERAYEIYTLAYTEHKEDPSFLEKYVYFLLEEGKREEAIEILKQLQNLAPDMRWIELMDSLE</sequence>
<reference evidence="3" key="1">
    <citation type="journal article" date="2019" name="Int. J. Syst. Evol. Microbiol.">
        <title>The Global Catalogue of Microorganisms (GCM) 10K type strain sequencing project: providing services to taxonomists for standard genome sequencing and annotation.</title>
        <authorList>
            <consortium name="The Broad Institute Genomics Platform"/>
            <consortium name="The Broad Institute Genome Sequencing Center for Infectious Disease"/>
            <person name="Wu L."/>
            <person name="Ma J."/>
        </authorList>
    </citation>
    <scope>NUCLEOTIDE SEQUENCE [LARGE SCALE GENOMIC DNA]</scope>
    <source>
        <strain evidence="3">CCUG 59778</strain>
    </source>
</reference>
<dbReference type="Gene3D" id="1.25.40.10">
    <property type="entry name" value="Tetratricopeptide repeat domain"/>
    <property type="match status" value="2"/>
</dbReference>